<gene>
    <name evidence="1" type="ORF">E4T88_11750</name>
</gene>
<sequence length="246" mass="28118">MIISDNLENTLKKVAESYIELHKVARQSTNAKLIIASNMIPFQLFLEYKTLAKVASYKWLYQTKAIEHKLPFSEYKISDEIANLVHEFIKESKTIDTEYIFDCNTFTSYIKDIVFFSKLKLITKPEVILLKKDLLDLINNLETKAAKGSLGTSSKISVYISSINIESSCSLIKSDNSQIAHFRVYGIGGITSFDSQLLEVHQIWIESMKRYSILITGSADLIRKEYFNEQRKAVEIMLGEDTTSDD</sequence>
<accession>A0A4Y9IP11</accession>
<reference evidence="1 2" key="1">
    <citation type="submission" date="2019-03" db="EMBL/GenBank/DDBJ databases">
        <title>Diversity of the mouse oral microbiome.</title>
        <authorList>
            <person name="Joseph S."/>
            <person name="Aduse-Opoku J."/>
            <person name="Curtis M."/>
            <person name="Wade W."/>
            <person name="Hashim A."/>
        </authorList>
    </citation>
    <scope>NUCLEOTIDE SEQUENCE [LARGE SCALE GENOMIC DNA]</scope>
    <source>
        <strain evidence="1 2">P11</strain>
    </source>
</reference>
<dbReference type="EMBL" id="SPPK01000003">
    <property type="protein sequence ID" value="TFU89425.1"/>
    <property type="molecule type" value="Genomic_DNA"/>
</dbReference>
<name>A0A4Y9IP11_9BACT</name>
<dbReference type="Proteomes" id="UP000298285">
    <property type="component" value="Unassembled WGS sequence"/>
</dbReference>
<comment type="caution">
    <text evidence="1">The sequence shown here is derived from an EMBL/GenBank/DDBJ whole genome shotgun (WGS) entry which is preliminary data.</text>
</comment>
<dbReference type="AlphaFoldDB" id="A0A4Y9IP11"/>
<organism evidence="1 2">
    <name type="scientific">Dysgonomonas mossii</name>
    <dbReference type="NCBI Taxonomy" id="163665"/>
    <lineage>
        <taxon>Bacteria</taxon>
        <taxon>Pseudomonadati</taxon>
        <taxon>Bacteroidota</taxon>
        <taxon>Bacteroidia</taxon>
        <taxon>Bacteroidales</taxon>
        <taxon>Dysgonomonadaceae</taxon>
        <taxon>Dysgonomonas</taxon>
    </lineage>
</organism>
<dbReference type="OrthoDB" id="1098026at2"/>
<proteinExistence type="predicted"/>
<evidence type="ECO:0000313" key="2">
    <source>
        <dbReference type="Proteomes" id="UP000298285"/>
    </source>
</evidence>
<evidence type="ECO:0000313" key="1">
    <source>
        <dbReference type="EMBL" id="TFU89425.1"/>
    </source>
</evidence>
<protein>
    <submittedName>
        <fullName evidence="1">Uncharacterized protein</fullName>
    </submittedName>
</protein>